<evidence type="ECO:0000313" key="2">
    <source>
        <dbReference type="EMBL" id="KAL0196024.1"/>
    </source>
</evidence>
<keyword evidence="3" id="KW-1185">Reference proteome</keyword>
<organism evidence="2 3">
    <name type="scientific">Cirrhinus mrigala</name>
    <name type="common">Mrigala</name>
    <dbReference type="NCBI Taxonomy" id="683832"/>
    <lineage>
        <taxon>Eukaryota</taxon>
        <taxon>Metazoa</taxon>
        <taxon>Chordata</taxon>
        <taxon>Craniata</taxon>
        <taxon>Vertebrata</taxon>
        <taxon>Euteleostomi</taxon>
        <taxon>Actinopterygii</taxon>
        <taxon>Neopterygii</taxon>
        <taxon>Teleostei</taxon>
        <taxon>Ostariophysi</taxon>
        <taxon>Cypriniformes</taxon>
        <taxon>Cyprinidae</taxon>
        <taxon>Labeoninae</taxon>
        <taxon>Labeonini</taxon>
        <taxon>Cirrhinus</taxon>
    </lineage>
</organism>
<reference evidence="2 3" key="1">
    <citation type="submission" date="2024-05" db="EMBL/GenBank/DDBJ databases">
        <title>Genome sequencing and assembly of Indian major carp, Cirrhinus mrigala (Hamilton, 1822).</title>
        <authorList>
            <person name="Mohindra V."/>
            <person name="Chowdhury L.M."/>
            <person name="Lal K."/>
            <person name="Jena J.K."/>
        </authorList>
    </citation>
    <scope>NUCLEOTIDE SEQUENCE [LARGE SCALE GENOMIC DNA]</scope>
    <source>
        <strain evidence="2">CM1030</strain>
        <tissue evidence="2">Blood</tissue>
    </source>
</reference>
<feature type="compositionally biased region" description="Pro residues" evidence="1">
    <location>
        <begin position="53"/>
        <end position="68"/>
    </location>
</feature>
<protein>
    <submittedName>
        <fullName evidence="2">Uncharacterized protein</fullName>
    </submittedName>
</protein>
<comment type="caution">
    <text evidence="2">The sequence shown here is derived from an EMBL/GenBank/DDBJ whole genome shotgun (WGS) entry which is preliminary data.</text>
</comment>
<proteinExistence type="predicted"/>
<name>A0ABD0RBW0_CIRMR</name>
<feature type="non-terminal residue" evidence="2">
    <location>
        <position position="81"/>
    </location>
</feature>
<evidence type="ECO:0000256" key="1">
    <source>
        <dbReference type="SAM" id="MobiDB-lite"/>
    </source>
</evidence>
<gene>
    <name evidence="2" type="ORF">M9458_009596</name>
</gene>
<dbReference type="EMBL" id="JAMKFB020000004">
    <property type="protein sequence ID" value="KAL0196024.1"/>
    <property type="molecule type" value="Genomic_DNA"/>
</dbReference>
<dbReference type="Proteomes" id="UP001529510">
    <property type="component" value="Unassembled WGS sequence"/>
</dbReference>
<evidence type="ECO:0000313" key="3">
    <source>
        <dbReference type="Proteomes" id="UP001529510"/>
    </source>
</evidence>
<sequence>MPPSISALTFNPFSSPFYPPGLYQQHEIGLSLPAFGSGFMDFMIEDEAGSGSPMPPTRKPPVPLPPYVPEELPDGPFCPFR</sequence>
<accession>A0ABD0RBW0</accession>
<feature type="region of interest" description="Disordered" evidence="1">
    <location>
        <begin position="46"/>
        <end position="81"/>
    </location>
</feature>
<dbReference type="AlphaFoldDB" id="A0ABD0RBW0"/>